<evidence type="ECO:0000313" key="1">
    <source>
        <dbReference type="EMBL" id="GBM09589.1"/>
    </source>
</evidence>
<proteinExistence type="predicted"/>
<accession>A0A4Y2CZR1</accession>
<organism evidence="1 2">
    <name type="scientific">Araneus ventricosus</name>
    <name type="common">Orbweaver spider</name>
    <name type="synonym">Epeira ventricosa</name>
    <dbReference type="NCBI Taxonomy" id="182803"/>
    <lineage>
        <taxon>Eukaryota</taxon>
        <taxon>Metazoa</taxon>
        <taxon>Ecdysozoa</taxon>
        <taxon>Arthropoda</taxon>
        <taxon>Chelicerata</taxon>
        <taxon>Arachnida</taxon>
        <taxon>Araneae</taxon>
        <taxon>Araneomorphae</taxon>
        <taxon>Entelegynae</taxon>
        <taxon>Araneoidea</taxon>
        <taxon>Araneidae</taxon>
        <taxon>Araneus</taxon>
    </lineage>
</organism>
<dbReference type="Proteomes" id="UP000499080">
    <property type="component" value="Unassembled WGS sequence"/>
</dbReference>
<keyword evidence="2" id="KW-1185">Reference proteome</keyword>
<dbReference type="EMBL" id="BGPR01000272">
    <property type="protein sequence ID" value="GBM09589.1"/>
    <property type="molecule type" value="Genomic_DNA"/>
</dbReference>
<gene>
    <name evidence="1" type="ORF">AVEN_29438_1</name>
</gene>
<name>A0A4Y2CZR1_ARAVE</name>
<reference evidence="1 2" key="1">
    <citation type="journal article" date="2019" name="Sci. Rep.">
        <title>Orb-weaving spider Araneus ventricosus genome elucidates the spidroin gene catalogue.</title>
        <authorList>
            <person name="Kono N."/>
            <person name="Nakamura H."/>
            <person name="Ohtoshi R."/>
            <person name="Moran D.A.P."/>
            <person name="Shinohara A."/>
            <person name="Yoshida Y."/>
            <person name="Fujiwara M."/>
            <person name="Mori M."/>
            <person name="Tomita M."/>
            <person name="Arakawa K."/>
        </authorList>
    </citation>
    <scope>NUCLEOTIDE SEQUENCE [LARGE SCALE GENOMIC DNA]</scope>
</reference>
<protein>
    <submittedName>
        <fullName evidence="1">Uncharacterized protein</fullName>
    </submittedName>
</protein>
<comment type="caution">
    <text evidence="1">The sequence shown here is derived from an EMBL/GenBank/DDBJ whole genome shotgun (WGS) entry which is preliminary data.</text>
</comment>
<evidence type="ECO:0000313" key="2">
    <source>
        <dbReference type="Proteomes" id="UP000499080"/>
    </source>
</evidence>
<dbReference type="AlphaFoldDB" id="A0A4Y2CZR1"/>
<sequence>MITSPQLEHLMYYRNFIVSATLYRRHFSTKFSISAHLSFVQQANKRQLSTSDPSKTRCGCYKPITAEDKNKLRLDTVHYVFYPNCQNLTPNISQQYTDETEWHLMQAGQ</sequence>